<sequence length="167" mass="17593">MLLSLSKYTVSLCIIITSSSGFAVADNFSIPKPITINAGPLGNLVVQGVISGIGFAQTNPSPSSVGILASKNFGDTISNSFVSVSKYTRLIQFHVLSGTFSNPMLGHSFSSANSSVSSIGTLSRAYIKIVPDKNISLEIGKLNSLEGATVSFTYRRINIEGGFPLVR</sequence>
<accession>A0A845UA96</accession>
<evidence type="ECO:0000313" key="2">
    <source>
        <dbReference type="EMBL" id="NDU42821.1"/>
    </source>
</evidence>
<protein>
    <submittedName>
        <fullName evidence="2">Uncharacterized protein</fullName>
    </submittedName>
</protein>
<proteinExistence type="predicted"/>
<comment type="caution">
    <text evidence="2">The sequence shown here is derived from an EMBL/GenBank/DDBJ whole genome shotgun (WGS) entry which is preliminary data.</text>
</comment>
<dbReference type="AlphaFoldDB" id="A0A845UA96"/>
<dbReference type="InterPro" id="IPR011486">
    <property type="entry name" value="BBP2"/>
</dbReference>
<feature type="signal peptide" evidence="1">
    <location>
        <begin position="1"/>
        <end position="25"/>
    </location>
</feature>
<evidence type="ECO:0000256" key="1">
    <source>
        <dbReference type="SAM" id="SignalP"/>
    </source>
</evidence>
<name>A0A845UA96_9PROT</name>
<feature type="chain" id="PRO_5032510858" evidence="1">
    <location>
        <begin position="26"/>
        <end position="167"/>
    </location>
</feature>
<gene>
    <name evidence="2" type="ORF">GL267_09270</name>
</gene>
<keyword evidence="1" id="KW-0732">Signal</keyword>
<dbReference type="Pfam" id="PF07642">
    <property type="entry name" value="BBP2"/>
    <property type="match status" value="1"/>
</dbReference>
<organism evidence="2">
    <name type="scientific">Acidithiobacillus ferrianus</name>
    <dbReference type="NCBI Taxonomy" id="2678518"/>
    <lineage>
        <taxon>Bacteria</taxon>
        <taxon>Pseudomonadati</taxon>
        <taxon>Pseudomonadota</taxon>
        <taxon>Acidithiobacillia</taxon>
        <taxon>Acidithiobacillales</taxon>
        <taxon>Acidithiobacillaceae</taxon>
        <taxon>Acidithiobacillus</taxon>
    </lineage>
</organism>
<dbReference type="EMBL" id="WNJL01000035">
    <property type="protein sequence ID" value="NDU42821.1"/>
    <property type="molecule type" value="Genomic_DNA"/>
</dbReference>
<dbReference type="RefSeq" id="WP_163098064.1">
    <property type="nucleotide sequence ID" value="NZ_CP127523.1"/>
</dbReference>
<reference evidence="2" key="1">
    <citation type="submission" date="2019-11" db="EMBL/GenBank/DDBJ databases">
        <title>Acidithiobacillus ferrianus sp. nov.: a facultatively anaerobic and extremely acidophilic chemolithoautotroph.</title>
        <authorList>
            <person name="Norris P.R."/>
            <person name="Falagan C."/>
            <person name="Moya-Beltran A."/>
            <person name="Castro M."/>
            <person name="Quatrini R."/>
            <person name="Johnson D.B."/>
        </authorList>
    </citation>
    <scope>NUCLEOTIDE SEQUENCE [LARGE SCALE GENOMIC DNA]</scope>
    <source>
        <strain evidence="2">MG</strain>
    </source>
</reference>